<dbReference type="EMBL" id="NIRI02000010">
    <property type="protein sequence ID" value="KAG5454393.1"/>
    <property type="molecule type" value="Genomic_DNA"/>
</dbReference>
<keyword evidence="2" id="KW-1185">Reference proteome</keyword>
<gene>
    <name evidence="1" type="ORF">CSKR_107224</name>
</gene>
<protein>
    <submittedName>
        <fullName evidence="1">Uncharacterized protein</fullName>
    </submittedName>
</protein>
<name>A0A419PC97_CLOSI</name>
<dbReference type="Proteomes" id="UP000286415">
    <property type="component" value="Unassembled WGS sequence"/>
</dbReference>
<dbReference type="InParanoid" id="A0A419PC97"/>
<sequence>MLWNIGSSGALIDCWSVRRAWQLARRTDQQSICQCPSPRSSLRLHGGWAPKRYYKCSPRVPVNLMFYLNPNCTNFDLYAHLRIILVLTCNPPDSLSPDLLRQLNVLRQAASCFTSYNIPNIAIHSIDVGNHLKRNPAQSLVYDVLKQLNMPHQAASRFTHDRFRPFWGSSDRRSPRVSINLMFYLNPDESQKERDLPPPHASVGTIFEIARYMDKCKTLLIRLLKTPRQPTTGFAHFGAHQIDAVPEFPSISCST</sequence>
<dbReference type="AlphaFoldDB" id="A0A419PC97"/>
<reference evidence="1 2" key="1">
    <citation type="journal article" date="2018" name="Biotechnol. Adv.">
        <title>Improved genomic resources and new bioinformatic workflow for the carcinogenic parasite Clonorchis sinensis: Biotechnological implications.</title>
        <authorList>
            <person name="Wang D."/>
            <person name="Korhonen P.K."/>
            <person name="Gasser R.B."/>
            <person name="Young N.D."/>
        </authorList>
    </citation>
    <scope>NUCLEOTIDE SEQUENCE [LARGE SCALE GENOMIC DNA]</scope>
    <source>
        <strain evidence="1">Cs-k2</strain>
    </source>
</reference>
<accession>A0A419PC97</accession>
<evidence type="ECO:0000313" key="1">
    <source>
        <dbReference type="EMBL" id="KAG5454393.1"/>
    </source>
</evidence>
<evidence type="ECO:0000313" key="2">
    <source>
        <dbReference type="Proteomes" id="UP000286415"/>
    </source>
</evidence>
<comment type="caution">
    <text evidence="1">The sequence shown here is derived from an EMBL/GenBank/DDBJ whole genome shotgun (WGS) entry which is preliminary data.</text>
</comment>
<proteinExistence type="predicted"/>
<organism evidence="1 2">
    <name type="scientific">Clonorchis sinensis</name>
    <name type="common">Chinese liver fluke</name>
    <dbReference type="NCBI Taxonomy" id="79923"/>
    <lineage>
        <taxon>Eukaryota</taxon>
        <taxon>Metazoa</taxon>
        <taxon>Spiralia</taxon>
        <taxon>Lophotrochozoa</taxon>
        <taxon>Platyhelminthes</taxon>
        <taxon>Trematoda</taxon>
        <taxon>Digenea</taxon>
        <taxon>Opisthorchiida</taxon>
        <taxon>Opisthorchiata</taxon>
        <taxon>Opisthorchiidae</taxon>
        <taxon>Clonorchis</taxon>
    </lineage>
</organism>
<reference evidence="1 2" key="2">
    <citation type="journal article" date="2021" name="Genomics">
        <title>High-quality reference genome for Clonorchis sinensis.</title>
        <authorList>
            <person name="Young N.D."/>
            <person name="Stroehlein A.J."/>
            <person name="Kinkar L."/>
            <person name="Wang T."/>
            <person name="Sohn W.M."/>
            <person name="Chang B.C.H."/>
            <person name="Kaur P."/>
            <person name="Weisz D."/>
            <person name="Dudchenko O."/>
            <person name="Aiden E.L."/>
            <person name="Korhonen P.K."/>
            <person name="Gasser R.B."/>
        </authorList>
    </citation>
    <scope>NUCLEOTIDE SEQUENCE [LARGE SCALE GENOMIC DNA]</scope>
    <source>
        <strain evidence="1">Cs-k2</strain>
    </source>
</reference>